<gene>
    <name evidence="1" type="ORF">NZK81_03200</name>
</gene>
<accession>A0ABT2I1M6</accession>
<organism evidence="1 2">
    <name type="scientific">Novosphingobium mangrovi</name>
    <name type="common">ex Huang et al. 2023</name>
    <dbReference type="NCBI Taxonomy" id="2976432"/>
    <lineage>
        <taxon>Bacteria</taxon>
        <taxon>Pseudomonadati</taxon>
        <taxon>Pseudomonadota</taxon>
        <taxon>Alphaproteobacteria</taxon>
        <taxon>Sphingomonadales</taxon>
        <taxon>Sphingomonadaceae</taxon>
        <taxon>Novosphingobium</taxon>
    </lineage>
</organism>
<keyword evidence="2" id="KW-1185">Reference proteome</keyword>
<dbReference type="EMBL" id="JANZXA010000001">
    <property type="protein sequence ID" value="MCT2398548.1"/>
    <property type="molecule type" value="Genomic_DNA"/>
</dbReference>
<reference evidence="1" key="1">
    <citation type="submission" date="2022-09" db="EMBL/GenBank/DDBJ databases">
        <title>Novosphingobium sp. Nov., a polycyclic aromatic hydrocarbon-degrading bacterium isolated form mangrove sediments in HongKong.</title>
        <authorList>
            <person name="Hu Z."/>
        </authorList>
    </citation>
    <scope>NUCLEOTIDE SEQUENCE</scope>
    <source>
        <strain evidence="1">HK4-1</strain>
    </source>
</reference>
<dbReference type="RefSeq" id="WP_260043740.1">
    <property type="nucleotide sequence ID" value="NZ_JANZXA010000001.1"/>
</dbReference>
<dbReference type="Proteomes" id="UP001165583">
    <property type="component" value="Unassembled WGS sequence"/>
</dbReference>
<evidence type="ECO:0000313" key="1">
    <source>
        <dbReference type="EMBL" id="MCT2398548.1"/>
    </source>
</evidence>
<proteinExistence type="predicted"/>
<name>A0ABT2I1M6_9SPHN</name>
<evidence type="ECO:0000313" key="2">
    <source>
        <dbReference type="Proteomes" id="UP001165583"/>
    </source>
</evidence>
<sequence length="53" mass="5962">MLARYRTRIDADLMQEVGKCLPVSAQQIRARSIEVIERRSLEPCGCRSGIVEG</sequence>
<protein>
    <submittedName>
        <fullName evidence="1">Uncharacterized protein</fullName>
    </submittedName>
</protein>
<comment type="caution">
    <text evidence="1">The sequence shown here is derived from an EMBL/GenBank/DDBJ whole genome shotgun (WGS) entry which is preliminary data.</text>
</comment>